<keyword evidence="1" id="KW-1133">Transmembrane helix</keyword>
<keyword evidence="1" id="KW-0472">Membrane</keyword>
<accession>A0ABP1IL12</accession>
<dbReference type="Proteomes" id="UP001642409">
    <property type="component" value="Unassembled WGS sequence"/>
</dbReference>
<evidence type="ECO:0000313" key="3">
    <source>
        <dbReference type="Proteomes" id="UP001642409"/>
    </source>
</evidence>
<proteinExistence type="predicted"/>
<gene>
    <name evidence="2" type="ORF">HINF_LOCUS26430</name>
</gene>
<comment type="caution">
    <text evidence="2">The sequence shown here is derived from an EMBL/GenBank/DDBJ whole genome shotgun (WGS) entry which is preliminary data.</text>
</comment>
<feature type="transmembrane region" description="Helical" evidence="1">
    <location>
        <begin position="13"/>
        <end position="31"/>
    </location>
</feature>
<evidence type="ECO:0000256" key="1">
    <source>
        <dbReference type="SAM" id="Phobius"/>
    </source>
</evidence>
<keyword evidence="1" id="KW-0812">Transmembrane</keyword>
<reference evidence="2 3" key="1">
    <citation type="submission" date="2024-07" db="EMBL/GenBank/DDBJ databases">
        <authorList>
            <person name="Akdeniz Z."/>
        </authorList>
    </citation>
    <scope>NUCLEOTIDE SEQUENCE [LARGE SCALE GENOMIC DNA]</scope>
</reference>
<sequence>MNSLFTPTISQEIQLYSIIYSVVLLIFAIQPKIHAEQKQRKTTVEIRKFIFKHVFNAISKFQPDKTCPKSRLSKYVVQVEWRINRICRRTEHIQVKSQARYFMIIQEQALTSGR</sequence>
<keyword evidence="3" id="KW-1185">Reference proteome</keyword>
<evidence type="ECO:0000313" key="2">
    <source>
        <dbReference type="EMBL" id="CAL6018357.1"/>
    </source>
</evidence>
<dbReference type="EMBL" id="CAXDID020000080">
    <property type="protein sequence ID" value="CAL6018357.1"/>
    <property type="molecule type" value="Genomic_DNA"/>
</dbReference>
<protein>
    <submittedName>
        <fullName evidence="2">Hypothetical_protein</fullName>
    </submittedName>
</protein>
<name>A0ABP1IL12_9EUKA</name>
<organism evidence="2 3">
    <name type="scientific">Hexamita inflata</name>
    <dbReference type="NCBI Taxonomy" id="28002"/>
    <lineage>
        <taxon>Eukaryota</taxon>
        <taxon>Metamonada</taxon>
        <taxon>Diplomonadida</taxon>
        <taxon>Hexamitidae</taxon>
        <taxon>Hexamitinae</taxon>
        <taxon>Hexamita</taxon>
    </lineage>
</organism>